<dbReference type="AlphaFoldDB" id="A0A376L6T7"/>
<dbReference type="EMBL" id="UGAB01000002">
    <property type="protein sequence ID" value="STF40037.1"/>
    <property type="molecule type" value="Genomic_DNA"/>
</dbReference>
<reference evidence="2 3" key="1">
    <citation type="submission" date="2018-06" db="EMBL/GenBank/DDBJ databases">
        <authorList>
            <consortium name="Pathogen Informatics"/>
            <person name="Doyle S."/>
        </authorList>
    </citation>
    <scope>NUCLEOTIDE SEQUENCE [LARGE SCALE GENOMIC DNA]</scope>
    <source>
        <strain evidence="2 3">NCTC7928</strain>
    </source>
</reference>
<feature type="region of interest" description="Disordered" evidence="1">
    <location>
        <begin position="1"/>
        <end position="83"/>
    </location>
</feature>
<evidence type="ECO:0000313" key="3">
    <source>
        <dbReference type="Proteomes" id="UP000254877"/>
    </source>
</evidence>
<evidence type="ECO:0000313" key="2">
    <source>
        <dbReference type="EMBL" id="STF40037.1"/>
    </source>
</evidence>
<name>A0A376L6T7_ECOLX</name>
<dbReference type="Proteomes" id="UP000254877">
    <property type="component" value="Unassembled WGS sequence"/>
</dbReference>
<feature type="region of interest" description="Disordered" evidence="1">
    <location>
        <begin position="97"/>
        <end position="118"/>
    </location>
</feature>
<accession>A0A376L6T7</accession>
<evidence type="ECO:0000256" key="1">
    <source>
        <dbReference type="SAM" id="MobiDB-lite"/>
    </source>
</evidence>
<proteinExistence type="predicted"/>
<sequence>MDQMAENTPEVEIETDASEQIPDDVELAEEVETADGSESSGNDAEEATDTDDDESEQEFYFGDEKLDSPTSEDGAEHGLVKHLRKTIKEKDRELKELMRQSQKPVEQQPVITQPPRMPKLDDEDIGFDEEIYQQRMAKWAEDNGKYQEQVRERKREEEARTATLQQKAANYMHRVKALKVAGYQDAEQAVREDVPVHIQDMILLESEKPEIVVLALGRNAELRKQLAEATNPVAIGRLLERIESKARIMPKAKTTAATTPTVKGSNGAVINNLDKLLEKARDTGDYTEYRAAKNKAKKIIHRS</sequence>
<feature type="compositionally biased region" description="Polar residues" evidence="1">
    <location>
        <begin position="99"/>
        <end position="111"/>
    </location>
</feature>
<organism evidence="2 3">
    <name type="scientific">Escherichia coli</name>
    <dbReference type="NCBI Taxonomy" id="562"/>
    <lineage>
        <taxon>Bacteria</taxon>
        <taxon>Pseudomonadati</taxon>
        <taxon>Pseudomonadota</taxon>
        <taxon>Gammaproteobacteria</taxon>
        <taxon>Enterobacterales</taxon>
        <taxon>Enterobacteriaceae</taxon>
        <taxon>Escherichia</taxon>
    </lineage>
</organism>
<gene>
    <name evidence="2" type="ORF">NCTC7928_00588</name>
</gene>
<feature type="compositionally biased region" description="Acidic residues" evidence="1">
    <location>
        <begin position="43"/>
        <end position="57"/>
    </location>
</feature>
<feature type="compositionally biased region" description="Acidic residues" evidence="1">
    <location>
        <begin position="9"/>
        <end position="35"/>
    </location>
</feature>
<protein>
    <submittedName>
        <fullName evidence="2">Phage scaffold protein</fullName>
    </submittedName>
</protein>